<protein>
    <submittedName>
        <fullName evidence="14">TonB-dependent receptor</fullName>
    </submittedName>
</protein>
<dbReference type="InterPro" id="IPR036942">
    <property type="entry name" value="Beta-barrel_TonB_sf"/>
</dbReference>
<evidence type="ECO:0000256" key="10">
    <source>
        <dbReference type="PROSITE-ProRule" id="PRU01360"/>
    </source>
</evidence>
<evidence type="ECO:0000256" key="11">
    <source>
        <dbReference type="RuleBase" id="RU003357"/>
    </source>
</evidence>
<evidence type="ECO:0000256" key="3">
    <source>
        <dbReference type="ARBA" id="ARBA00022452"/>
    </source>
</evidence>
<dbReference type="STRING" id="573065.Astex_2232"/>
<keyword evidence="12" id="KW-0732">Signal</keyword>
<evidence type="ECO:0000256" key="12">
    <source>
        <dbReference type="SAM" id="SignalP"/>
    </source>
</evidence>
<keyword evidence="9 10" id="KW-0998">Cell outer membrane</keyword>
<dbReference type="InterPro" id="IPR012910">
    <property type="entry name" value="Plug_dom"/>
</dbReference>
<dbReference type="PANTHER" id="PTHR47234:SF3">
    <property type="entry name" value="SECRETIN_TONB SHORT N-TERMINAL DOMAIN-CONTAINING PROTEIN"/>
    <property type="match status" value="1"/>
</dbReference>
<keyword evidence="8 10" id="KW-0472">Membrane</keyword>
<dbReference type="InterPro" id="IPR011662">
    <property type="entry name" value="Secretin/TonB_short_N"/>
</dbReference>
<name>E8RMD7_ASTEC</name>
<keyword evidence="5 10" id="KW-0812">Transmembrane</keyword>
<dbReference type="Gene3D" id="2.40.170.20">
    <property type="entry name" value="TonB-dependent receptor, beta-barrel domain"/>
    <property type="match status" value="1"/>
</dbReference>
<evidence type="ECO:0000256" key="4">
    <source>
        <dbReference type="ARBA" id="ARBA00022496"/>
    </source>
</evidence>
<dbReference type="InterPro" id="IPR039426">
    <property type="entry name" value="TonB-dep_rcpt-like"/>
</dbReference>
<dbReference type="AlphaFoldDB" id="E8RMD7"/>
<evidence type="ECO:0000256" key="5">
    <source>
        <dbReference type="ARBA" id="ARBA00022692"/>
    </source>
</evidence>
<keyword evidence="2 10" id="KW-0813">Transport</keyword>
<feature type="domain" description="Secretin/TonB short N-terminal" evidence="13">
    <location>
        <begin position="61"/>
        <end position="112"/>
    </location>
</feature>
<evidence type="ECO:0000256" key="8">
    <source>
        <dbReference type="ARBA" id="ARBA00023136"/>
    </source>
</evidence>
<sequence length="861" mass="92067">MHSLTCRSPARTTCFLLGFTALVSFAWIGAANAQSAPVRTYSIPAQSTQQALKALAEQSGRQILFPFDAAKDARSPALVGDYTLSDALLKLTEGTKLDVAEITDTAIYLKARQSKEGQAKAVEAAPQDVVVIGSRIRGARPSAPVIRQTEEEIQMGGFSNVGDALMSLPQAHGGGQNPGVGVSQGSYLNANTNSGSKANLRGIGADATLTLLNGHRLADDSATAGADLSTIPLAAIDRFEVIADGASALYGSDAVGGVVNVVLKRRFSGLRLDARVGGATQGGLGQQQLSLVTGLDGERGGVMIGIDATEIDPIVASQRAYTYAMDGVNTLYPQISKRNVIIAGQYALTPDLDLRFDGLVSRRNSTSIASPVKGEGYQRNGNIAMPETTAHSLFAALDYRLGHGWQVTGQVQSGKDDSQLYGLLYSNGVGAVSALCYCNAMRASEVFAEGPLFRLPGGPVRLAIGAGTRENRMAYTRTLSGNSVGRFDVTRTNDYQFAELSLPLVSKDNSVSFVDRLILTLATRHEAFSDLEDVSVPKVGLVYAPNDTLTFKGSWGKSFKAPDFLQRYNVQQTILRNVSGYGTTFPTGATYLSMSGGNTTLKPERATTKTFTLEYTPKAVDGLTVSLSYFDIDYTDRISVLLTSYTGVLTNPVYTTLVTFNPSQAQINAAIAGAAVGLQVSGSPSRDLTRVIALVDNRWQNASALRLNGYDLAVDHRFTSAAGSEYVLSVSASHLKSRQQLSPTQAYYALSGTVFDPAQLRVRAGLGWRHGGASVQTYVNYMQGLTDDRRQPWVDVPAYTTVDVSGRLQLGEQTHLSLSVQNLFNQEPPLIFTSYGTETPFDTTNHSAIGRYVSLTLSRSF</sequence>
<accession>E8RMD7</accession>
<dbReference type="Pfam" id="PF07715">
    <property type="entry name" value="Plug"/>
    <property type="match status" value="1"/>
</dbReference>
<comment type="subcellular location">
    <subcellularLocation>
        <location evidence="1 10">Cell outer membrane</location>
        <topology evidence="1 10">Multi-pass membrane protein</topology>
    </subcellularLocation>
</comment>
<dbReference type="EMBL" id="CP002395">
    <property type="protein sequence ID" value="ADU13888.1"/>
    <property type="molecule type" value="Genomic_DNA"/>
</dbReference>
<organism evidence="14 15">
    <name type="scientific">Asticcacaulis excentricus (strain ATCC 15261 / DSM 4724 / KCTC 12464 / NCIMB 9791 / VKM B-1370 / CB 48)</name>
    <dbReference type="NCBI Taxonomy" id="573065"/>
    <lineage>
        <taxon>Bacteria</taxon>
        <taxon>Pseudomonadati</taxon>
        <taxon>Pseudomonadota</taxon>
        <taxon>Alphaproteobacteria</taxon>
        <taxon>Caulobacterales</taxon>
        <taxon>Caulobacteraceae</taxon>
        <taxon>Asticcacaulis</taxon>
    </lineage>
</organism>
<dbReference type="SMART" id="SM00965">
    <property type="entry name" value="STN"/>
    <property type="match status" value="1"/>
</dbReference>
<dbReference type="GO" id="GO:0009279">
    <property type="term" value="C:cell outer membrane"/>
    <property type="evidence" value="ECO:0007669"/>
    <property type="project" value="UniProtKB-SubCell"/>
</dbReference>
<feature type="signal peptide" evidence="12">
    <location>
        <begin position="1"/>
        <end position="26"/>
    </location>
</feature>
<dbReference type="Pfam" id="PF00593">
    <property type="entry name" value="TonB_dep_Rec_b-barrel"/>
    <property type="match status" value="1"/>
</dbReference>
<comment type="similarity">
    <text evidence="10 11">Belongs to the TonB-dependent receptor family.</text>
</comment>
<dbReference type="GO" id="GO:0006826">
    <property type="term" value="P:iron ion transport"/>
    <property type="evidence" value="ECO:0007669"/>
    <property type="project" value="UniProtKB-KW"/>
</dbReference>
<dbReference type="SUPFAM" id="SSF56935">
    <property type="entry name" value="Porins"/>
    <property type="match status" value="1"/>
</dbReference>
<evidence type="ECO:0000256" key="1">
    <source>
        <dbReference type="ARBA" id="ARBA00004571"/>
    </source>
</evidence>
<keyword evidence="4" id="KW-0410">Iron transport</keyword>
<dbReference type="InterPro" id="IPR037066">
    <property type="entry name" value="Plug_dom_sf"/>
</dbReference>
<dbReference type="eggNOG" id="COG4771">
    <property type="taxonomic scope" value="Bacteria"/>
</dbReference>
<evidence type="ECO:0000256" key="6">
    <source>
        <dbReference type="ARBA" id="ARBA00023004"/>
    </source>
</evidence>
<keyword evidence="6" id="KW-0408">Iron</keyword>
<dbReference type="PANTHER" id="PTHR47234">
    <property type="match status" value="1"/>
</dbReference>
<evidence type="ECO:0000256" key="2">
    <source>
        <dbReference type="ARBA" id="ARBA00022448"/>
    </source>
</evidence>
<dbReference type="RefSeq" id="WP_013479716.1">
    <property type="nucleotide sequence ID" value="NC_014816.1"/>
</dbReference>
<dbReference type="InterPro" id="IPR000531">
    <property type="entry name" value="Beta-barrel_TonB"/>
</dbReference>
<feature type="chain" id="PRO_5003226849" evidence="12">
    <location>
        <begin position="27"/>
        <end position="861"/>
    </location>
</feature>
<evidence type="ECO:0000256" key="7">
    <source>
        <dbReference type="ARBA" id="ARBA00023077"/>
    </source>
</evidence>
<keyword evidence="4" id="KW-0406">Ion transport</keyword>
<dbReference type="HOGENOM" id="CLU_010745_0_1_5"/>
<reference evidence="15" key="1">
    <citation type="submission" date="2010-12" db="EMBL/GenBank/DDBJ databases">
        <title>Complete sequence of chromosome 1 of Asticcacaulis excentricus CB 48.</title>
        <authorList>
            <consortium name="US DOE Joint Genome Institute"/>
            <person name="Lucas S."/>
            <person name="Copeland A."/>
            <person name="Lapidus A."/>
            <person name="Cheng J.-F."/>
            <person name="Bruce D."/>
            <person name="Goodwin L."/>
            <person name="Pitluck S."/>
            <person name="Teshima H."/>
            <person name="Davenport K."/>
            <person name="Detter J.C."/>
            <person name="Han C."/>
            <person name="Tapia R."/>
            <person name="Land M."/>
            <person name="Hauser L."/>
            <person name="Jeffries C."/>
            <person name="Kyrpides N."/>
            <person name="Ivanova N."/>
            <person name="Ovchinnikova G."/>
            <person name="Brun Y.V."/>
            <person name="Woyke T."/>
        </authorList>
    </citation>
    <scope>NUCLEOTIDE SEQUENCE [LARGE SCALE GENOMIC DNA]</scope>
    <source>
        <strain evidence="15">ATCC 15261 / DSM 4724 / KCTC 12464 / NCIMB 9791 / VKM B-1370 / CB 48</strain>
    </source>
</reference>
<dbReference type="PROSITE" id="PS52016">
    <property type="entry name" value="TONB_DEPENDENT_REC_3"/>
    <property type="match status" value="1"/>
</dbReference>
<keyword evidence="14" id="KW-0675">Receptor</keyword>
<gene>
    <name evidence="14" type="ordered locus">Astex_2232</name>
</gene>
<dbReference type="Gene3D" id="2.170.130.10">
    <property type="entry name" value="TonB-dependent receptor, plug domain"/>
    <property type="match status" value="1"/>
</dbReference>
<evidence type="ECO:0000313" key="15">
    <source>
        <dbReference type="Proteomes" id="UP000001492"/>
    </source>
</evidence>
<evidence type="ECO:0000256" key="9">
    <source>
        <dbReference type="ARBA" id="ARBA00023237"/>
    </source>
</evidence>
<dbReference type="Proteomes" id="UP000001492">
    <property type="component" value="Chromosome 1"/>
</dbReference>
<keyword evidence="7 11" id="KW-0798">TonB box</keyword>
<evidence type="ECO:0000259" key="13">
    <source>
        <dbReference type="SMART" id="SM00965"/>
    </source>
</evidence>
<proteinExistence type="inferred from homology"/>
<keyword evidence="3 10" id="KW-1134">Transmembrane beta strand</keyword>
<dbReference type="KEGG" id="aex:Astex_2232"/>
<dbReference type="CDD" id="cd01347">
    <property type="entry name" value="ligand_gated_channel"/>
    <property type="match status" value="1"/>
</dbReference>
<evidence type="ECO:0000313" key="14">
    <source>
        <dbReference type="EMBL" id="ADU13888.1"/>
    </source>
</evidence>
<keyword evidence="15" id="KW-1185">Reference proteome</keyword>
<dbReference type="Gene3D" id="3.55.50.30">
    <property type="match status" value="1"/>
</dbReference>